<organism evidence="3 4">
    <name type="scientific">Prosthecobacter dejongeii</name>
    <dbReference type="NCBI Taxonomy" id="48465"/>
    <lineage>
        <taxon>Bacteria</taxon>
        <taxon>Pseudomonadati</taxon>
        <taxon>Verrucomicrobiota</taxon>
        <taxon>Verrucomicrobiia</taxon>
        <taxon>Verrucomicrobiales</taxon>
        <taxon>Verrucomicrobiaceae</taxon>
        <taxon>Prosthecobacter</taxon>
    </lineage>
</organism>
<keyword evidence="4" id="KW-1185">Reference proteome</keyword>
<dbReference type="Proteomes" id="UP000534294">
    <property type="component" value="Unassembled WGS sequence"/>
</dbReference>
<accession>A0A7W8DPQ8</accession>
<evidence type="ECO:0000256" key="1">
    <source>
        <dbReference type="SAM" id="Coils"/>
    </source>
</evidence>
<evidence type="ECO:0000313" key="4">
    <source>
        <dbReference type="Proteomes" id="UP000534294"/>
    </source>
</evidence>
<comment type="caution">
    <text evidence="3">The sequence shown here is derived from an EMBL/GenBank/DDBJ whole genome shotgun (WGS) entry which is preliminary data.</text>
</comment>
<feature type="coiled-coil region" evidence="1">
    <location>
        <begin position="71"/>
        <end position="126"/>
    </location>
</feature>
<dbReference type="InterPro" id="IPR016866">
    <property type="entry name" value="UCP028069"/>
</dbReference>
<evidence type="ECO:0008006" key="5">
    <source>
        <dbReference type="Google" id="ProtNLM"/>
    </source>
</evidence>
<reference evidence="3 4" key="1">
    <citation type="submission" date="2020-08" db="EMBL/GenBank/DDBJ databases">
        <title>Genomic Encyclopedia of Type Strains, Phase IV (KMG-IV): sequencing the most valuable type-strain genomes for metagenomic binning, comparative biology and taxonomic classification.</title>
        <authorList>
            <person name="Goeker M."/>
        </authorList>
    </citation>
    <scope>NUCLEOTIDE SEQUENCE [LARGE SCALE GENOMIC DNA]</scope>
    <source>
        <strain evidence="3 4">DSM 12251</strain>
    </source>
</reference>
<proteinExistence type="predicted"/>
<sequence>MNTSVLRLFSAFCLVTAGLAYSAEPAPTPVDAGDSMNHARSLLQKWAETERLIASERHEWEQGKALLEGRITLVEQSVMEMKKKITEAETKLADAKKRAAEVELEKAQAKEASDALLAAAEELEKGVRALVARVPTNVKEKVKVLADRIPKEGAEVKNITAAERYQNVLGVVNELNKANLEIASLPEIHEVGNGKKAEVKTVYIGLGQAYFVNAAGDIGGVGVPNADAWVWKTDPTIAKSMMEVLEVMKKTVSPKLVELPATID</sequence>
<feature type="signal peptide" evidence="2">
    <location>
        <begin position="1"/>
        <end position="22"/>
    </location>
</feature>
<name>A0A7W8DPQ8_9BACT</name>
<protein>
    <recommendedName>
        <fullName evidence="5">DUF3450 family protein</fullName>
    </recommendedName>
</protein>
<keyword evidence="2" id="KW-0732">Signal</keyword>
<feature type="chain" id="PRO_5031079665" description="DUF3450 family protein" evidence="2">
    <location>
        <begin position="23"/>
        <end position="264"/>
    </location>
</feature>
<evidence type="ECO:0000313" key="3">
    <source>
        <dbReference type="EMBL" id="MBB5037176.1"/>
    </source>
</evidence>
<dbReference type="AlphaFoldDB" id="A0A7W8DPQ8"/>
<dbReference type="EMBL" id="JACHIF010000002">
    <property type="protein sequence ID" value="MBB5037176.1"/>
    <property type="molecule type" value="Genomic_DNA"/>
</dbReference>
<dbReference type="Pfam" id="PF11932">
    <property type="entry name" value="DUF3450"/>
    <property type="match status" value="1"/>
</dbReference>
<evidence type="ECO:0000256" key="2">
    <source>
        <dbReference type="SAM" id="SignalP"/>
    </source>
</evidence>
<gene>
    <name evidence="3" type="ORF">HNQ64_001418</name>
</gene>
<dbReference type="RefSeq" id="WP_184206821.1">
    <property type="nucleotide sequence ID" value="NZ_JACHIF010000002.1"/>
</dbReference>
<keyword evidence="1" id="KW-0175">Coiled coil</keyword>